<dbReference type="InterPro" id="IPR007016">
    <property type="entry name" value="O-antigen_ligase-rel_domated"/>
</dbReference>
<dbReference type="EMBL" id="WUQX01000001">
    <property type="protein sequence ID" value="MXP76826.1"/>
    <property type="molecule type" value="Genomic_DNA"/>
</dbReference>
<name>A0A7X3SJY4_9FIRM</name>
<comment type="subcellular location">
    <subcellularLocation>
        <location evidence="1">Membrane</location>
        <topology evidence="1">Multi-pass membrane protein</topology>
    </subcellularLocation>
</comment>
<feature type="transmembrane region" description="Helical" evidence="5">
    <location>
        <begin position="119"/>
        <end position="139"/>
    </location>
</feature>
<keyword evidence="2 5" id="KW-0812">Transmembrane</keyword>
<evidence type="ECO:0000313" key="8">
    <source>
        <dbReference type="Proteomes" id="UP000460412"/>
    </source>
</evidence>
<feature type="transmembrane region" description="Helical" evidence="5">
    <location>
        <begin position="211"/>
        <end position="240"/>
    </location>
</feature>
<protein>
    <recommendedName>
        <fullName evidence="6">O-antigen ligase-related domain-containing protein</fullName>
    </recommendedName>
</protein>
<dbReference type="GO" id="GO:0016020">
    <property type="term" value="C:membrane"/>
    <property type="evidence" value="ECO:0007669"/>
    <property type="project" value="UniProtKB-SubCell"/>
</dbReference>
<organism evidence="7 8">
    <name type="scientific">Sporofaciens musculi</name>
    <dbReference type="NCBI Taxonomy" id="2681861"/>
    <lineage>
        <taxon>Bacteria</taxon>
        <taxon>Bacillati</taxon>
        <taxon>Bacillota</taxon>
        <taxon>Clostridia</taxon>
        <taxon>Lachnospirales</taxon>
        <taxon>Lachnospiraceae</taxon>
        <taxon>Sporofaciens</taxon>
    </lineage>
</organism>
<evidence type="ECO:0000256" key="2">
    <source>
        <dbReference type="ARBA" id="ARBA00022692"/>
    </source>
</evidence>
<evidence type="ECO:0000313" key="7">
    <source>
        <dbReference type="EMBL" id="MXP76826.1"/>
    </source>
</evidence>
<feature type="transmembrane region" description="Helical" evidence="5">
    <location>
        <begin position="12"/>
        <end position="30"/>
    </location>
</feature>
<feature type="transmembrane region" description="Helical" evidence="5">
    <location>
        <begin position="93"/>
        <end position="112"/>
    </location>
</feature>
<dbReference type="Pfam" id="PF04932">
    <property type="entry name" value="Wzy_C"/>
    <property type="match status" value="1"/>
</dbReference>
<keyword evidence="4 5" id="KW-0472">Membrane</keyword>
<gene>
    <name evidence="7" type="ORF">GN277_15960</name>
</gene>
<evidence type="ECO:0000259" key="6">
    <source>
        <dbReference type="Pfam" id="PF04932"/>
    </source>
</evidence>
<dbReference type="AlphaFoldDB" id="A0A7X3SJY4"/>
<keyword evidence="8" id="KW-1185">Reference proteome</keyword>
<reference evidence="7 8" key="1">
    <citation type="submission" date="2019-12" db="EMBL/GenBank/DDBJ databases">
        <title>Sporaefaciens musculi gen. nov., sp. nov., a novel bacterium isolated from the caecum of an obese mouse.</title>
        <authorList>
            <person name="Rasmussen T.S."/>
            <person name="Streidl T."/>
            <person name="Hitch T.C.A."/>
            <person name="Wortmann E."/>
            <person name="Deptula P."/>
            <person name="Hansen M."/>
            <person name="Nielsen D.S."/>
            <person name="Clavel T."/>
            <person name="Vogensen F.K."/>
        </authorList>
    </citation>
    <scope>NUCLEOTIDE SEQUENCE [LARGE SCALE GENOMIC DNA]</scope>
    <source>
        <strain evidence="7 8">WCA-9-b2</strain>
    </source>
</reference>
<sequence length="432" mass="49233">MSINIDKKEFKIIALVFVLLFFSNDTYLFGTNSNELMVAIPRYLMLGYCAISIFFSMVGKKYTEHKKIMILYFVMILAFLAVSIYHHEYFNRILIKVLCMTTSMFICISYPLEDYTQAFLKCMTFFSVSAIFLTLIAYISPAIVRALPSIINTAGIRYYSIGFAGLDERSLTTWNIRTSGIFWEPGVFQMYLNLAILLELMLDNAKNKKRIAIYIIALFLTFSTTGFLAFGWMIATYALFGRDNSRSVTKNIVVFIALIIGSIAAYFIVFNTNLGTSVFGKLFNMKDGSTMVRLASVLINLEIIRDHPFAGIGMEIMEDEFIQRSYRSSAIYGWTHQNTNTLLYQFAAHGCFFGIPFTLGTYKFGGRLSNKVFMKLSIFVMFVMLYIGENLFTSIFPYILIFYGVDRAYAPVEAENKFIHIGGVPCENNSVN</sequence>
<feature type="transmembrane region" description="Helical" evidence="5">
    <location>
        <begin position="36"/>
        <end position="58"/>
    </location>
</feature>
<comment type="caution">
    <text evidence="7">The sequence shown here is derived from an EMBL/GenBank/DDBJ whole genome shotgun (WGS) entry which is preliminary data.</text>
</comment>
<feature type="transmembrane region" description="Helical" evidence="5">
    <location>
        <begin position="70"/>
        <end position="87"/>
    </location>
</feature>
<feature type="domain" description="O-antigen ligase-related" evidence="6">
    <location>
        <begin position="212"/>
        <end position="336"/>
    </location>
</feature>
<feature type="transmembrane region" description="Helical" evidence="5">
    <location>
        <begin position="376"/>
        <end position="403"/>
    </location>
</feature>
<evidence type="ECO:0000256" key="1">
    <source>
        <dbReference type="ARBA" id="ARBA00004141"/>
    </source>
</evidence>
<evidence type="ECO:0000256" key="3">
    <source>
        <dbReference type="ARBA" id="ARBA00022989"/>
    </source>
</evidence>
<accession>A0A7X3SJY4</accession>
<proteinExistence type="predicted"/>
<keyword evidence="3 5" id="KW-1133">Transmembrane helix</keyword>
<dbReference type="Proteomes" id="UP000460412">
    <property type="component" value="Unassembled WGS sequence"/>
</dbReference>
<evidence type="ECO:0000256" key="4">
    <source>
        <dbReference type="ARBA" id="ARBA00023136"/>
    </source>
</evidence>
<feature type="transmembrane region" description="Helical" evidence="5">
    <location>
        <begin position="342"/>
        <end position="364"/>
    </location>
</feature>
<evidence type="ECO:0000256" key="5">
    <source>
        <dbReference type="SAM" id="Phobius"/>
    </source>
</evidence>
<feature type="transmembrane region" description="Helical" evidence="5">
    <location>
        <begin position="252"/>
        <end position="270"/>
    </location>
</feature>
<dbReference type="RefSeq" id="WP_159751877.1">
    <property type="nucleotide sequence ID" value="NZ_WUQX01000001.1"/>
</dbReference>